<name>A0A2P2P2A8_RHIMU</name>
<proteinExistence type="predicted"/>
<dbReference type="AlphaFoldDB" id="A0A2P2P2A8"/>
<protein>
    <submittedName>
        <fullName evidence="1">Uncharacterized protein</fullName>
    </submittedName>
</protein>
<evidence type="ECO:0000313" key="1">
    <source>
        <dbReference type="EMBL" id="MBX48936.1"/>
    </source>
</evidence>
<accession>A0A2P2P2A8</accession>
<dbReference type="EMBL" id="GGEC01068452">
    <property type="protein sequence ID" value="MBX48936.1"/>
    <property type="molecule type" value="Transcribed_RNA"/>
</dbReference>
<sequence>MKISCFINLQSQILIISVKTKITFER</sequence>
<reference evidence="1" key="1">
    <citation type="submission" date="2018-02" db="EMBL/GenBank/DDBJ databases">
        <title>Rhizophora mucronata_Transcriptome.</title>
        <authorList>
            <person name="Meera S.P."/>
            <person name="Sreeshan A."/>
            <person name="Augustine A."/>
        </authorList>
    </citation>
    <scope>NUCLEOTIDE SEQUENCE</scope>
    <source>
        <tissue evidence="1">Leaf</tissue>
    </source>
</reference>
<organism evidence="1">
    <name type="scientific">Rhizophora mucronata</name>
    <name type="common">Asiatic mangrove</name>
    <dbReference type="NCBI Taxonomy" id="61149"/>
    <lineage>
        <taxon>Eukaryota</taxon>
        <taxon>Viridiplantae</taxon>
        <taxon>Streptophyta</taxon>
        <taxon>Embryophyta</taxon>
        <taxon>Tracheophyta</taxon>
        <taxon>Spermatophyta</taxon>
        <taxon>Magnoliopsida</taxon>
        <taxon>eudicotyledons</taxon>
        <taxon>Gunneridae</taxon>
        <taxon>Pentapetalae</taxon>
        <taxon>rosids</taxon>
        <taxon>fabids</taxon>
        <taxon>Malpighiales</taxon>
        <taxon>Rhizophoraceae</taxon>
        <taxon>Rhizophora</taxon>
    </lineage>
</organism>